<proteinExistence type="predicted"/>
<dbReference type="EMBL" id="JASCZI010181355">
    <property type="protein sequence ID" value="MED6182432.1"/>
    <property type="molecule type" value="Genomic_DNA"/>
</dbReference>
<gene>
    <name evidence="2" type="ORF">PIB30_028425</name>
</gene>
<evidence type="ECO:0000313" key="3">
    <source>
        <dbReference type="Proteomes" id="UP001341840"/>
    </source>
</evidence>
<sequence>MEKHQISKSGQSIDDHAIKSLHQHKPSTSLFAPVLQSSCGGARQQAWNGYLSNNAPSTPKKFQNCH</sequence>
<organism evidence="2 3">
    <name type="scientific">Stylosanthes scabra</name>
    <dbReference type="NCBI Taxonomy" id="79078"/>
    <lineage>
        <taxon>Eukaryota</taxon>
        <taxon>Viridiplantae</taxon>
        <taxon>Streptophyta</taxon>
        <taxon>Embryophyta</taxon>
        <taxon>Tracheophyta</taxon>
        <taxon>Spermatophyta</taxon>
        <taxon>Magnoliopsida</taxon>
        <taxon>eudicotyledons</taxon>
        <taxon>Gunneridae</taxon>
        <taxon>Pentapetalae</taxon>
        <taxon>rosids</taxon>
        <taxon>fabids</taxon>
        <taxon>Fabales</taxon>
        <taxon>Fabaceae</taxon>
        <taxon>Papilionoideae</taxon>
        <taxon>50 kb inversion clade</taxon>
        <taxon>dalbergioids sensu lato</taxon>
        <taxon>Dalbergieae</taxon>
        <taxon>Pterocarpus clade</taxon>
        <taxon>Stylosanthes</taxon>
    </lineage>
</organism>
<comment type="caution">
    <text evidence="2">The sequence shown here is derived from an EMBL/GenBank/DDBJ whole genome shotgun (WGS) entry which is preliminary data.</text>
</comment>
<protein>
    <submittedName>
        <fullName evidence="2">Uncharacterized protein</fullName>
    </submittedName>
</protein>
<feature type="region of interest" description="Disordered" evidence="1">
    <location>
        <begin position="1"/>
        <end position="25"/>
    </location>
</feature>
<evidence type="ECO:0000256" key="1">
    <source>
        <dbReference type="SAM" id="MobiDB-lite"/>
    </source>
</evidence>
<accession>A0ABU6W9J0</accession>
<dbReference type="Proteomes" id="UP001341840">
    <property type="component" value="Unassembled WGS sequence"/>
</dbReference>
<name>A0ABU6W9J0_9FABA</name>
<evidence type="ECO:0000313" key="2">
    <source>
        <dbReference type="EMBL" id="MED6182432.1"/>
    </source>
</evidence>
<keyword evidence="3" id="KW-1185">Reference proteome</keyword>
<reference evidence="2 3" key="1">
    <citation type="journal article" date="2023" name="Plants (Basel)">
        <title>Bridging the Gap: Combining Genomics and Transcriptomics Approaches to Understand Stylosanthes scabra, an Orphan Legume from the Brazilian Caatinga.</title>
        <authorList>
            <person name="Ferreira-Neto J.R.C."/>
            <person name="da Silva M.D."/>
            <person name="Binneck E."/>
            <person name="de Melo N.F."/>
            <person name="da Silva R.H."/>
            <person name="de Melo A.L.T.M."/>
            <person name="Pandolfi V."/>
            <person name="Bustamante F.O."/>
            <person name="Brasileiro-Vidal A.C."/>
            <person name="Benko-Iseppon A.M."/>
        </authorList>
    </citation>
    <scope>NUCLEOTIDE SEQUENCE [LARGE SCALE GENOMIC DNA]</scope>
    <source>
        <tissue evidence="2">Leaves</tissue>
    </source>
</reference>